<dbReference type="EMBL" id="NKHG01000119">
    <property type="protein sequence ID" value="PCK18321.1"/>
    <property type="molecule type" value="Genomic_DNA"/>
</dbReference>
<dbReference type="AlphaFoldDB" id="A0A2A5INM2"/>
<comment type="caution">
    <text evidence="1">The sequence shown here is derived from an EMBL/GenBank/DDBJ whole genome shotgun (WGS) entry which is preliminary data.</text>
</comment>
<proteinExistence type="predicted"/>
<organism evidence="1 2">
    <name type="scientific">Bacillus pumilus</name>
    <name type="common">Bacillus mesentericus</name>
    <dbReference type="NCBI Taxonomy" id="1408"/>
    <lineage>
        <taxon>Bacteria</taxon>
        <taxon>Bacillati</taxon>
        <taxon>Bacillota</taxon>
        <taxon>Bacilli</taxon>
        <taxon>Bacillales</taxon>
        <taxon>Bacillaceae</taxon>
        <taxon>Bacillus</taxon>
    </lineage>
</organism>
<dbReference type="OrthoDB" id="2910884at2"/>
<protein>
    <submittedName>
        <fullName evidence="1">Uncharacterized protein</fullName>
    </submittedName>
</protein>
<dbReference type="Proteomes" id="UP000228754">
    <property type="component" value="Unassembled WGS sequence"/>
</dbReference>
<name>A0A2A5INM2_BACPU</name>
<evidence type="ECO:0000313" key="2">
    <source>
        <dbReference type="Proteomes" id="UP000228754"/>
    </source>
</evidence>
<accession>A0A2A5INM2</accession>
<sequence length="146" mass="17088">MKLKKSDWMLIREATEKGLLVSMTNLVERKRTELNEQLSDYFRKQMPGYTGSFDEDQAEYILDSVNNFIAEKNLDIYQLDFPLSSGTDNHLIPITDNLDLKVTVADEYYGDGDYSKYVMADFFIINEKANEEDVDELIKFIKKRFN</sequence>
<gene>
    <name evidence="1" type="ORF">CEY02_19160</name>
</gene>
<evidence type="ECO:0000313" key="1">
    <source>
        <dbReference type="EMBL" id="PCK18321.1"/>
    </source>
</evidence>
<reference evidence="1 2" key="1">
    <citation type="submission" date="2017-06" db="EMBL/GenBank/DDBJ databases">
        <title>Draft Genome Sequence of Bacillus sp Strain 36R Isolated from saline sediment at Atanasia, Sonora, Mexico.</title>
        <authorList>
            <person name="Sanchez Diaz R."/>
            <person name="Quiroz Macias M.E."/>
            <person name="Ibarra Gamez J.C."/>
            <person name="Enciso Ibarra J."/>
            <person name="Gomez Gil B."/>
            <person name="Galaviz Silva L."/>
        </authorList>
    </citation>
    <scope>NUCLEOTIDE SEQUENCE [LARGE SCALE GENOMIC DNA]</scope>
    <source>
        <strain evidence="1 2">36R_ATNSAL</strain>
    </source>
</reference>